<keyword evidence="3 5" id="KW-0472">Membrane</keyword>
<gene>
    <name evidence="9" type="primary">VSTM5</name>
</gene>
<dbReference type="SUPFAM" id="SSF48726">
    <property type="entry name" value="Immunoglobulin"/>
    <property type="match status" value="1"/>
</dbReference>
<evidence type="ECO:0000259" key="7">
    <source>
        <dbReference type="SMART" id="SM00409"/>
    </source>
</evidence>
<feature type="transmembrane region" description="Helical" evidence="5">
    <location>
        <begin position="137"/>
        <end position="160"/>
    </location>
</feature>
<accession>A0ABM1JWC6</accession>
<keyword evidence="2 6" id="KW-0732">Signal</keyword>
<protein>
    <submittedName>
        <fullName evidence="9">V-set and transmembrane domain-containing protein 5</fullName>
    </submittedName>
</protein>
<evidence type="ECO:0000256" key="3">
    <source>
        <dbReference type="ARBA" id="ARBA00023136"/>
    </source>
</evidence>
<evidence type="ECO:0000256" key="1">
    <source>
        <dbReference type="ARBA" id="ARBA00004370"/>
    </source>
</evidence>
<dbReference type="PANTHER" id="PTHR12080:SF93">
    <property type="entry name" value="V-SET AND TRANSMEMBRANE DOMAIN-CONTAINING PROTEIN 5"/>
    <property type="match status" value="1"/>
</dbReference>
<dbReference type="Proteomes" id="UP000694871">
    <property type="component" value="Unplaced"/>
</dbReference>
<dbReference type="InterPro" id="IPR036179">
    <property type="entry name" value="Ig-like_dom_sf"/>
</dbReference>
<dbReference type="InterPro" id="IPR015631">
    <property type="entry name" value="CD2/SLAM_rcpt"/>
</dbReference>
<evidence type="ECO:0000256" key="4">
    <source>
        <dbReference type="ARBA" id="ARBA00023180"/>
    </source>
</evidence>
<evidence type="ECO:0000313" key="8">
    <source>
        <dbReference type="Proteomes" id="UP000694871"/>
    </source>
</evidence>
<evidence type="ECO:0000256" key="5">
    <source>
        <dbReference type="SAM" id="Phobius"/>
    </source>
</evidence>
<dbReference type="PANTHER" id="PTHR12080">
    <property type="entry name" value="SIGNALING LYMPHOCYTIC ACTIVATION MOLECULE"/>
    <property type="match status" value="1"/>
</dbReference>
<keyword evidence="8" id="KW-1185">Reference proteome</keyword>
<dbReference type="InterPro" id="IPR003599">
    <property type="entry name" value="Ig_sub"/>
</dbReference>
<sequence>MRTLASLLWIGTLFLAVGWTLQREVSLHVSQPSLNATVAKNILLSVAYTCKGVPVIEWKHTAKWGTTKIAEWKPGTYTNISSSYRDRVNVYSNGSLQILNVAMRDSGYYLVTVTEEFGTTIYGTILLNVSEIRYEDLHFVAVFFAFLTAVSSILICLMWLCNKSLHLLQKERHPLTG</sequence>
<evidence type="ECO:0000313" key="9">
    <source>
        <dbReference type="RefSeq" id="XP_015265763.1"/>
    </source>
</evidence>
<dbReference type="InterPro" id="IPR013106">
    <property type="entry name" value="Ig_V-set"/>
</dbReference>
<organism evidence="8 9">
    <name type="scientific">Gekko japonicus</name>
    <name type="common">Schlegel's Japanese gecko</name>
    <dbReference type="NCBI Taxonomy" id="146911"/>
    <lineage>
        <taxon>Eukaryota</taxon>
        <taxon>Metazoa</taxon>
        <taxon>Chordata</taxon>
        <taxon>Craniata</taxon>
        <taxon>Vertebrata</taxon>
        <taxon>Euteleostomi</taxon>
        <taxon>Lepidosauria</taxon>
        <taxon>Squamata</taxon>
        <taxon>Bifurcata</taxon>
        <taxon>Gekkota</taxon>
        <taxon>Gekkonidae</taxon>
        <taxon>Gekkoninae</taxon>
        <taxon>Gekko</taxon>
    </lineage>
</organism>
<feature type="chain" id="PRO_5047395511" evidence="6">
    <location>
        <begin position="23"/>
        <end position="177"/>
    </location>
</feature>
<evidence type="ECO:0000256" key="6">
    <source>
        <dbReference type="SAM" id="SignalP"/>
    </source>
</evidence>
<keyword evidence="5 9" id="KW-0812">Transmembrane</keyword>
<feature type="domain" description="Immunoglobulin" evidence="7">
    <location>
        <begin position="31"/>
        <end position="130"/>
    </location>
</feature>
<dbReference type="Gene3D" id="2.60.40.10">
    <property type="entry name" value="Immunoglobulins"/>
    <property type="match status" value="1"/>
</dbReference>
<feature type="signal peptide" evidence="6">
    <location>
        <begin position="1"/>
        <end position="22"/>
    </location>
</feature>
<dbReference type="RefSeq" id="XP_015265763.1">
    <property type="nucleotide sequence ID" value="XM_015410277.1"/>
</dbReference>
<name>A0ABM1JWC6_GEKJA</name>
<keyword evidence="4" id="KW-0325">Glycoprotein</keyword>
<comment type="subcellular location">
    <subcellularLocation>
        <location evidence="1">Membrane</location>
    </subcellularLocation>
</comment>
<dbReference type="GeneID" id="107109613"/>
<dbReference type="InterPro" id="IPR013783">
    <property type="entry name" value="Ig-like_fold"/>
</dbReference>
<dbReference type="SMART" id="SM00409">
    <property type="entry name" value="IG"/>
    <property type="match status" value="1"/>
</dbReference>
<proteinExistence type="predicted"/>
<keyword evidence="5" id="KW-1133">Transmembrane helix</keyword>
<reference evidence="9" key="1">
    <citation type="submission" date="2025-08" db="UniProtKB">
        <authorList>
            <consortium name="RefSeq"/>
        </authorList>
    </citation>
    <scope>IDENTIFICATION</scope>
</reference>
<dbReference type="Pfam" id="PF07686">
    <property type="entry name" value="V-set"/>
    <property type="match status" value="1"/>
</dbReference>
<evidence type="ECO:0000256" key="2">
    <source>
        <dbReference type="ARBA" id="ARBA00022729"/>
    </source>
</evidence>